<sequence>MKNRPAEVGRLGSPLPLRGGRPGDPPRSLVVAEFERTRWDPKDGELCPDRTRPGENSGGGAVAGSGKTVPKRTSPNANPLVFVSLPTEREKGLIFPPNPDTEMSFGPMR</sequence>
<protein>
    <submittedName>
        <fullName evidence="2">Uncharacterized protein</fullName>
    </submittedName>
</protein>
<proteinExistence type="predicted"/>
<keyword evidence="3" id="KW-1185">Reference proteome</keyword>
<feature type="compositionally biased region" description="Low complexity" evidence="1">
    <location>
        <begin position="9"/>
        <end position="19"/>
    </location>
</feature>
<comment type="caution">
    <text evidence="2">The sequence shown here is derived from an EMBL/GenBank/DDBJ whole genome shotgun (WGS) entry which is preliminary data.</text>
</comment>
<dbReference type="EMBL" id="JAFNEN010006027">
    <property type="protein sequence ID" value="KAG8156631.1"/>
    <property type="molecule type" value="Genomic_DNA"/>
</dbReference>
<name>A0AAV6TEB2_9ARAC</name>
<accession>A0AAV6TEB2</accession>
<dbReference type="Proteomes" id="UP000827092">
    <property type="component" value="Unassembled WGS sequence"/>
</dbReference>
<gene>
    <name evidence="2" type="ORF">JTE90_003630</name>
</gene>
<feature type="region of interest" description="Disordered" evidence="1">
    <location>
        <begin position="1"/>
        <end position="79"/>
    </location>
</feature>
<dbReference type="AlphaFoldDB" id="A0AAV6TEB2"/>
<evidence type="ECO:0000256" key="1">
    <source>
        <dbReference type="SAM" id="MobiDB-lite"/>
    </source>
</evidence>
<evidence type="ECO:0000313" key="3">
    <source>
        <dbReference type="Proteomes" id="UP000827092"/>
    </source>
</evidence>
<organism evidence="2 3">
    <name type="scientific">Oedothorax gibbosus</name>
    <dbReference type="NCBI Taxonomy" id="931172"/>
    <lineage>
        <taxon>Eukaryota</taxon>
        <taxon>Metazoa</taxon>
        <taxon>Ecdysozoa</taxon>
        <taxon>Arthropoda</taxon>
        <taxon>Chelicerata</taxon>
        <taxon>Arachnida</taxon>
        <taxon>Araneae</taxon>
        <taxon>Araneomorphae</taxon>
        <taxon>Entelegynae</taxon>
        <taxon>Araneoidea</taxon>
        <taxon>Linyphiidae</taxon>
        <taxon>Erigoninae</taxon>
        <taxon>Oedothorax</taxon>
    </lineage>
</organism>
<reference evidence="2 3" key="1">
    <citation type="journal article" date="2022" name="Nat. Ecol. Evol.">
        <title>A masculinizing supergene underlies an exaggerated male reproductive morph in a spider.</title>
        <authorList>
            <person name="Hendrickx F."/>
            <person name="De Corte Z."/>
            <person name="Sonet G."/>
            <person name="Van Belleghem S.M."/>
            <person name="Kostlbacher S."/>
            <person name="Vangestel C."/>
        </authorList>
    </citation>
    <scope>NUCLEOTIDE SEQUENCE [LARGE SCALE GENOMIC DNA]</scope>
    <source>
        <strain evidence="2">W744_W776</strain>
    </source>
</reference>
<evidence type="ECO:0000313" key="2">
    <source>
        <dbReference type="EMBL" id="KAG8156631.1"/>
    </source>
</evidence>
<feature type="compositionally biased region" description="Basic and acidic residues" evidence="1">
    <location>
        <begin position="33"/>
        <end position="53"/>
    </location>
</feature>